<gene>
    <name evidence="2" type="ORF">C9374_011464</name>
</gene>
<dbReference type="EMBL" id="PYSW02000004">
    <property type="protein sequence ID" value="KAG2392739.1"/>
    <property type="molecule type" value="Genomic_DNA"/>
</dbReference>
<feature type="compositionally biased region" description="Basic residues" evidence="1">
    <location>
        <begin position="19"/>
        <end position="33"/>
    </location>
</feature>
<dbReference type="GeneID" id="68103918"/>
<evidence type="ECO:0000313" key="3">
    <source>
        <dbReference type="Proteomes" id="UP000816034"/>
    </source>
</evidence>
<name>A0AA88KRJ9_NAELO</name>
<protein>
    <submittedName>
        <fullName evidence="2">Uncharacterized protein</fullName>
    </submittedName>
</protein>
<dbReference type="Proteomes" id="UP000816034">
    <property type="component" value="Unassembled WGS sequence"/>
</dbReference>
<organism evidence="2 3">
    <name type="scientific">Naegleria lovaniensis</name>
    <name type="common">Amoeba</name>
    <dbReference type="NCBI Taxonomy" id="51637"/>
    <lineage>
        <taxon>Eukaryota</taxon>
        <taxon>Discoba</taxon>
        <taxon>Heterolobosea</taxon>
        <taxon>Tetramitia</taxon>
        <taxon>Eutetramitia</taxon>
        <taxon>Vahlkampfiidae</taxon>
        <taxon>Naegleria</taxon>
    </lineage>
</organism>
<evidence type="ECO:0000256" key="1">
    <source>
        <dbReference type="SAM" id="MobiDB-lite"/>
    </source>
</evidence>
<dbReference type="SUPFAM" id="SSF53067">
    <property type="entry name" value="Actin-like ATPase domain"/>
    <property type="match status" value="1"/>
</dbReference>
<dbReference type="RefSeq" id="XP_044554633.1">
    <property type="nucleotide sequence ID" value="XM_044687122.1"/>
</dbReference>
<keyword evidence="3" id="KW-1185">Reference proteome</keyword>
<accession>A0AA88KRJ9</accession>
<feature type="compositionally biased region" description="Acidic residues" evidence="1">
    <location>
        <begin position="40"/>
        <end position="49"/>
    </location>
</feature>
<dbReference type="AlphaFoldDB" id="A0AA88KRJ9"/>
<proteinExistence type="predicted"/>
<comment type="caution">
    <text evidence="2">The sequence shown here is derived from an EMBL/GenBank/DDBJ whole genome shotgun (WGS) entry which is preliminary data.</text>
</comment>
<feature type="region of interest" description="Disordered" evidence="1">
    <location>
        <begin position="1"/>
        <end position="68"/>
    </location>
</feature>
<reference evidence="2 3" key="1">
    <citation type="journal article" date="2018" name="BMC Genomics">
        <title>The genome of Naegleria lovaniensis, the basis for a comparative approach to unravel pathogenicity factors of the human pathogenic amoeba N. fowleri.</title>
        <authorList>
            <person name="Liechti N."/>
            <person name="Schurch N."/>
            <person name="Bruggmann R."/>
            <person name="Wittwer M."/>
        </authorList>
    </citation>
    <scope>NUCLEOTIDE SEQUENCE [LARGE SCALE GENOMIC DNA]</scope>
    <source>
        <strain evidence="2 3">ATCC 30569</strain>
    </source>
</reference>
<evidence type="ECO:0000313" key="2">
    <source>
        <dbReference type="EMBL" id="KAG2392739.1"/>
    </source>
</evidence>
<feature type="compositionally biased region" description="Polar residues" evidence="1">
    <location>
        <begin position="1"/>
        <end position="16"/>
    </location>
</feature>
<dbReference type="InterPro" id="IPR043129">
    <property type="entry name" value="ATPase_NBD"/>
</dbReference>
<feature type="compositionally biased region" description="Low complexity" evidence="1">
    <location>
        <begin position="53"/>
        <end position="68"/>
    </location>
</feature>
<sequence length="841" mass="95443">MRLTLSNPPSEQQQGEPTKKRKSRKHNTGKPKQKYFDSDSGSDESDDEITCMGSGSQPISIASSPSSQEQVVSTLSSLPSSTHQDLANTEEYTECIRQETVERDYCDLEDITNVPPLNSQFSSRENLGSMLCMDIGSSFSKCCSLDITQQCVKMNSLTFASPSSSNKAKKYDLLPTSIYYSLTDKTFIIGLHEEEQQISSSHQTSIPSNNSMIKLHSIKKLFSIQELIDFTWKNESVEITLRVSQVMFELVKGLISLLVQARDASSRKISKQYTSAMFTVPTGTNKNIQKVFRNCVKRALDHTLCHPIPIEKVYIVEEFVLLKYCADSLYQTLTDDTVLLPIVHSSMNGTTQTPHNQTTTTTLLVDVGHLTTDVTVLSHNDVIKYASGDVGGVYMLYDVMRRNNIPPETTMHAIFNSDVSPHTVLAPIEHAIIDTFKKIIYPIFDVIIEFSVSDVVFCGAIISNAYFNNIIKQLVTPEELLNFQRARERYFKPEYIRMNGYPFTLHCIESGGSTLLLGAKHLVASSWDVHTAKPLVFKAEIEPSQCYCGLLFREDDDNDGPIYGISVTDCIYDLFIRQDLELFIICIRNTRNIENIKKDHITSSNFELVGVSEFIRFTTLEIMVETSKIKTTNLHFFLKCHLDESFYNLAFYYTRSGHYYRTHLKISREGRLERISVNDAVHYIFKPENEKTTWYGLNYYCTFFIRAGTSYRCKKGEAKAALSKEVMKELRPIQKAGTSTYDFVEIPAHNESDRAIVEERSSRACVGCACTVDPSNRHEVTTKTFKDYARYLEAATGKRVDRCGLVCNKCYNIYYKAKKKDESNLLNGSDNPTLPKKKKKQ</sequence>